<comment type="caution">
    <text evidence="1">The sequence shown here is derived from an EMBL/GenBank/DDBJ whole genome shotgun (WGS) entry which is preliminary data.</text>
</comment>
<proteinExistence type="predicted"/>
<dbReference type="InParanoid" id="A0A2P5FZ05"/>
<organism evidence="1 2">
    <name type="scientific">Trema orientale</name>
    <name type="common">Charcoal tree</name>
    <name type="synonym">Celtis orientalis</name>
    <dbReference type="NCBI Taxonomy" id="63057"/>
    <lineage>
        <taxon>Eukaryota</taxon>
        <taxon>Viridiplantae</taxon>
        <taxon>Streptophyta</taxon>
        <taxon>Embryophyta</taxon>
        <taxon>Tracheophyta</taxon>
        <taxon>Spermatophyta</taxon>
        <taxon>Magnoliopsida</taxon>
        <taxon>eudicotyledons</taxon>
        <taxon>Gunneridae</taxon>
        <taxon>Pentapetalae</taxon>
        <taxon>rosids</taxon>
        <taxon>fabids</taxon>
        <taxon>Rosales</taxon>
        <taxon>Cannabaceae</taxon>
        <taxon>Trema</taxon>
    </lineage>
</organism>
<evidence type="ECO:0000313" key="2">
    <source>
        <dbReference type="Proteomes" id="UP000237000"/>
    </source>
</evidence>
<gene>
    <name evidence="1" type="ORF">TorRG33x02_010910</name>
</gene>
<keyword evidence="2" id="KW-1185">Reference proteome</keyword>
<evidence type="ECO:0000313" key="1">
    <source>
        <dbReference type="EMBL" id="POO03030.1"/>
    </source>
</evidence>
<reference evidence="2" key="1">
    <citation type="submission" date="2016-06" db="EMBL/GenBank/DDBJ databases">
        <title>Parallel loss of symbiosis genes in relatives of nitrogen-fixing non-legume Parasponia.</title>
        <authorList>
            <person name="Van Velzen R."/>
            <person name="Holmer R."/>
            <person name="Bu F."/>
            <person name="Rutten L."/>
            <person name="Van Zeijl A."/>
            <person name="Liu W."/>
            <person name="Santuari L."/>
            <person name="Cao Q."/>
            <person name="Sharma T."/>
            <person name="Shen D."/>
            <person name="Roswanjaya Y."/>
            <person name="Wardhani T."/>
            <person name="Kalhor M.S."/>
            <person name="Jansen J."/>
            <person name="Van den Hoogen J."/>
            <person name="Gungor B."/>
            <person name="Hartog M."/>
            <person name="Hontelez J."/>
            <person name="Verver J."/>
            <person name="Yang W.-C."/>
            <person name="Schijlen E."/>
            <person name="Repin R."/>
            <person name="Schilthuizen M."/>
            <person name="Schranz E."/>
            <person name="Heidstra R."/>
            <person name="Miyata K."/>
            <person name="Fedorova E."/>
            <person name="Kohlen W."/>
            <person name="Bisseling T."/>
            <person name="Smit S."/>
            <person name="Geurts R."/>
        </authorList>
    </citation>
    <scope>NUCLEOTIDE SEQUENCE [LARGE SCALE GENOMIC DNA]</scope>
    <source>
        <strain evidence="2">cv. RG33-2</strain>
    </source>
</reference>
<dbReference type="Proteomes" id="UP000237000">
    <property type="component" value="Unassembled WGS sequence"/>
</dbReference>
<name>A0A2P5FZ05_TREOI</name>
<dbReference type="OrthoDB" id="1723131at2759"/>
<dbReference type="AlphaFoldDB" id="A0A2P5FZ05"/>
<sequence>MHGCCCWLEYFESKAFEQQEATRNGTRKPVALIANKGHLSHDGKRRDVAAKRKNNFAKVFWRRKQVKVLKRDEKEVKSIKLSKRTREPA</sequence>
<dbReference type="EMBL" id="JXTC01000003">
    <property type="protein sequence ID" value="POO03030.1"/>
    <property type="molecule type" value="Genomic_DNA"/>
</dbReference>
<dbReference type="STRING" id="63057.A0A2P5FZ05"/>
<accession>A0A2P5FZ05</accession>
<protein>
    <submittedName>
        <fullName evidence="1">Uncharacterized protein</fullName>
    </submittedName>
</protein>